<gene>
    <name evidence="2" type="ordered locus">Sterm_2995</name>
</gene>
<keyword evidence="1" id="KW-0472">Membrane</keyword>
<dbReference type="RefSeq" id="WP_012862420.1">
    <property type="nucleotide sequence ID" value="NC_013517.1"/>
</dbReference>
<accession>D1ANN4</accession>
<feature type="transmembrane region" description="Helical" evidence="1">
    <location>
        <begin position="60"/>
        <end position="77"/>
    </location>
</feature>
<sequence length="88" mass="9742">MYSVFGTVILAVIIAITRIIFGKNEKLGNIGTFKLVLMSIGGVFISVLICAVLGNRFYGLIILVTVFFAALIQIHYAKRVERYNETGK</sequence>
<proteinExistence type="predicted"/>
<evidence type="ECO:0000313" key="3">
    <source>
        <dbReference type="Proteomes" id="UP000000845"/>
    </source>
</evidence>
<organism evidence="2 3">
    <name type="scientific">Sebaldella termitidis (strain ATCC 33386 / NCTC 11300)</name>
    <dbReference type="NCBI Taxonomy" id="526218"/>
    <lineage>
        <taxon>Bacteria</taxon>
        <taxon>Fusobacteriati</taxon>
        <taxon>Fusobacteriota</taxon>
        <taxon>Fusobacteriia</taxon>
        <taxon>Fusobacteriales</taxon>
        <taxon>Leptotrichiaceae</taxon>
        <taxon>Sebaldella</taxon>
    </lineage>
</organism>
<feature type="transmembrane region" description="Helical" evidence="1">
    <location>
        <begin position="6"/>
        <end position="21"/>
    </location>
</feature>
<protein>
    <submittedName>
        <fullName evidence="2">Uncharacterized protein</fullName>
    </submittedName>
</protein>
<dbReference type="HOGENOM" id="CLU_2467241_0_0_0"/>
<dbReference type="STRING" id="526218.Sterm_2995"/>
<dbReference type="KEGG" id="str:Sterm_2995"/>
<evidence type="ECO:0000256" key="1">
    <source>
        <dbReference type="SAM" id="Phobius"/>
    </source>
</evidence>
<reference evidence="3" key="1">
    <citation type="submission" date="2009-09" db="EMBL/GenBank/DDBJ databases">
        <title>The complete chromosome of Sebaldella termitidis ATCC 33386.</title>
        <authorList>
            <consortium name="US DOE Joint Genome Institute (JGI-PGF)"/>
            <person name="Lucas S."/>
            <person name="Copeland A."/>
            <person name="Lapidus A."/>
            <person name="Glavina del Rio T."/>
            <person name="Dalin E."/>
            <person name="Tice H."/>
            <person name="Bruce D."/>
            <person name="Goodwin L."/>
            <person name="Pitluck S."/>
            <person name="Kyrpides N."/>
            <person name="Mavromatis K."/>
            <person name="Ivanova N."/>
            <person name="Mikhailova N."/>
            <person name="Sims D."/>
            <person name="Meincke L."/>
            <person name="Brettin T."/>
            <person name="Detter J.C."/>
            <person name="Han C."/>
            <person name="Larimer F."/>
            <person name="Land M."/>
            <person name="Hauser L."/>
            <person name="Markowitz V."/>
            <person name="Cheng J.F."/>
            <person name="Hugenholtz P."/>
            <person name="Woyke T."/>
            <person name="Wu D."/>
            <person name="Eisen J.A."/>
        </authorList>
    </citation>
    <scope>NUCLEOTIDE SEQUENCE [LARGE SCALE GENOMIC DNA]</scope>
    <source>
        <strain evidence="3">ATCC 33386 / NCTC 11300</strain>
    </source>
</reference>
<reference evidence="2 3" key="2">
    <citation type="journal article" date="2010" name="Stand. Genomic Sci.">
        <title>Complete genome sequence of Sebaldella termitidis type strain (NCTC 11300).</title>
        <authorList>
            <person name="Harmon-Smith M."/>
            <person name="Celia L."/>
            <person name="Chertkov O."/>
            <person name="Lapidus A."/>
            <person name="Copeland A."/>
            <person name="Glavina Del Rio T."/>
            <person name="Nolan M."/>
            <person name="Lucas S."/>
            <person name="Tice H."/>
            <person name="Cheng J.F."/>
            <person name="Han C."/>
            <person name="Detter J.C."/>
            <person name="Bruce D."/>
            <person name="Goodwin L."/>
            <person name="Pitluck S."/>
            <person name="Pati A."/>
            <person name="Liolios K."/>
            <person name="Ivanova N."/>
            <person name="Mavromatis K."/>
            <person name="Mikhailova N."/>
            <person name="Chen A."/>
            <person name="Palaniappan K."/>
            <person name="Land M."/>
            <person name="Hauser L."/>
            <person name="Chang Y.J."/>
            <person name="Jeffries C.D."/>
            <person name="Brettin T."/>
            <person name="Goker M."/>
            <person name="Beck B."/>
            <person name="Bristow J."/>
            <person name="Eisen J.A."/>
            <person name="Markowitz V."/>
            <person name="Hugenholtz P."/>
            <person name="Kyrpides N.C."/>
            <person name="Klenk H.P."/>
            <person name="Chen F."/>
        </authorList>
    </citation>
    <scope>NUCLEOTIDE SEQUENCE [LARGE SCALE GENOMIC DNA]</scope>
    <source>
        <strain evidence="3">ATCC 33386 / NCTC 11300</strain>
    </source>
</reference>
<keyword evidence="3" id="KW-1185">Reference proteome</keyword>
<keyword evidence="1" id="KW-0812">Transmembrane</keyword>
<keyword evidence="1" id="KW-1133">Transmembrane helix</keyword>
<evidence type="ECO:0000313" key="2">
    <source>
        <dbReference type="EMBL" id="ACZ09838.1"/>
    </source>
</evidence>
<dbReference type="AlphaFoldDB" id="D1ANN4"/>
<feature type="transmembrane region" description="Helical" evidence="1">
    <location>
        <begin position="33"/>
        <end position="54"/>
    </location>
</feature>
<name>D1ANN4_SEBTE</name>
<dbReference type="Proteomes" id="UP000000845">
    <property type="component" value="Chromosome"/>
</dbReference>
<dbReference type="EMBL" id="CP001739">
    <property type="protein sequence ID" value="ACZ09838.1"/>
    <property type="molecule type" value="Genomic_DNA"/>
</dbReference>